<sequence length="152" mass="16154">MMLSYTNIVVGTDGSATSLKAVRTAASLARVYAARLTIVSAYHGDGHSLLDARQTDVSALPVVSETRAREYLEEASRIARDEGAADIQLRARSGTAVQILTEAVGETAANLIVIGNKGVNTITGRVFGNIPTEVARRADVDVMLVNTREPRS</sequence>
<evidence type="ECO:0000313" key="3">
    <source>
        <dbReference type="EMBL" id="MDR7329243.1"/>
    </source>
</evidence>
<dbReference type="EMBL" id="JAVDXZ010000001">
    <property type="protein sequence ID" value="MDR7329243.1"/>
    <property type="molecule type" value="Genomic_DNA"/>
</dbReference>
<dbReference type="SUPFAM" id="SSF52402">
    <property type="entry name" value="Adenine nucleotide alpha hydrolases-like"/>
    <property type="match status" value="1"/>
</dbReference>
<reference evidence="3" key="1">
    <citation type="submission" date="2023-07" db="EMBL/GenBank/DDBJ databases">
        <title>Sequencing the genomes of 1000 actinobacteria strains.</title>
        <authorList>
            <person name="Klenk H.-P."/>
        </authorList>
    </citation>
    <scope>NUCLEOTIDE SEQUENCE</scope>
    <source>
        <strain evidence="3">DSM 107476</strain>
    </source>
</reference>
<protein>
    <submittedName>
        <fullName evidence="3">Nucleotide-binding universal stress UspA family protein</fullName>
    </submittedName>
</protein>
<gene>
    <name evidence="3" type="ORF">J2S39_000919</name>
</gene>
<comment type="similarity">
    <text evidence="1">Belongs to the universal stress protein A family.</text>
</comment>
<comment type="caution">
    <text evidence="3">The sequence shown here is derived from an EMBL/GenBank/DDBJ whole genome shotgun (WGS) entry which is preliminary data.</text>
</comment>
<proteinExistence type="inferred from homology"/>
<dbReference type="PANTHER" id="PTHR46268">
    <property type="entry name" value="STRESS RESPONSE PROTEIN NHAX"/>
    <property type="match status" value="1"/>
</dbReference>
<dbReference type="InterPro" id="IPR006016">
    <property type="entry name" value="UspA"/>
</dbReference>
<dbReference type="PANTHER" id="PTHR46268:SF6">
    <property type="entry name" value="UNIVERSAL STRESS PROTEIN UP12"/>
    <property type="match status" value="1"/>
</dbReference>
<feature type="domain" description="UspA" evidence="2">
    <location>
        <begin position="5"/>
        <end position="145"/>
    </location>
</feature>
<accession>A0ABU1ZWC7</accession>
<dbReference type="InterPro" id="IPR006015">
    <property type="entry name" value="Universal_stress_UspA"/>
</dbReference>
<dbReference type="Pfam" id="PF00582">
    <property type="entry name" value="Usp"/>
    <property type="match status" value="1"/>
</dbReference>
<evidence type="ECO:0000259" key="2">
    <source>
        <dbReference type="Pfam" id="PF00582"/>
    </source>
</evidence>
<keyword evidence="4" id="KW-1185">Reference proteome</keyword>
<dbReference type="RefSeq" id="WP_310169144.1">
    <property type="nucleotide sequence ID" value="NZ_CP047654.1"/>
</dbReference>
<dbReference type="CDD" id="cd00293">
    <property type="entry name" value="USP-like"/>
    <property type="match status" value="1"/>
</dbReference>
<dbReference type="InterPro" id="IPR014729">
    <property type="entry name" value="Rossmann-like_a/b/a_fold"/>
</dbReference>
<organism evidence="3 4">
    <name type="scientific">Corynebacterium guangdongense</name>
    <dbReference type="NCBI Taxonomy" id="1783348"/>
    <lineage>
        <taxon>Bacteria</taxon>
        <taxon>Bacillati</taxon>
        <taxon>Actinomycetota</taxon>
        <taxon>Actinomycetes</taxon>
        <taxon>Mycobacteriales</taxon>
        <taxon>Corynebacteriaceae</taxon>
        <taxon>Corynebacterium</taxon>
    </lineage>
</organism>
<dbReference type="PRINTS" id="PR01438">
    <property type="entry name" value="UNVRSLSTRESS"/>
</dbReference>
<evidence type="ECO:0000313" key="4">
    <source>
        <dbReference type="Proteomes" id="UP001180840"/>
    </source>
</evidence>
<dbReference type="Gene3D" id="3.40.50.620">
    <property type="entry name" value="HUPs"/>
    <property type="match status" value="1"/>
</dbReference>
<name>A0ABU1ZWC7_9CORY</name>
<dbReference type="Proteomes" id="UP001180840">
    <property type="component" value="Unassembled WGS sequence"/>
</dbReference>
<evidence type="ECO:0000256" key="1">
    <source>
        <dbReference type="ARBA" id="ARBA00008791"/>
    </source>
</evidence>